<keyword evidence="1" id="KW-0472">Membrane</keyword>
<dbReference type="Proteomes" id="UP001500192">
    <property type="component" value="Unassembled WGS sequence"/>
</dbReference>
<evidence type="ECO:0000313" key="3">
    <source>
        <dbReference type="Proteomes" id="UP001500192"/>
    </source>
</evidence>
<dbReference type="EMBL" id="BAABIB010000045">
    <property type="protein sequence ID" value="GAA5158136.1"/>
    <property type="molecule type" value="Genomic_DNA"/>
</dbReference>
<accession>A0ABP9Q8H5</accession>
<feature type="transmembrane region" description="Helical" evidence="1">
    <location>
        <begin position="81"/>
        <end position="103"/>
    </location>
</feature>
<evidence type="ECO:0008006" key="4">
    <source>
        <dbReference type="Google" id="ProtNLM"/>
    </source>
</evidence>
<evidence type="ECO:0000256" key="1">
    <source>
        <dbReference type="SAM" id="Phobius"/>
    </source>
</evidence>
<feature type="transmembrane region" description="Helical" evidence="1">
    <location>
        <begin position="115"/>
        <end position="135"/>
    </location>
</feature>
<protein>
    <recommendedName>
        <fullName evidence="4">ABC transporter</fullName>
    </recommendedName>
</protein>
<comment type="caution">
    <text evidence="2">The sequence shown here is derived from an EMBL/GenBank/DDBJ whole genome shotgun (WGS) entry which is preliminary data.</text>
</comment>
<feature type="transmembrane region" description="Helical" evidence="1">
    <location>
        <begin position="185"/>
        <end position="207"/>
    </location>
</feature>
<keyword evidence="3" id="KW-1185">Reference proteome</keyword>
<keyword evidence="1" id="KW-1133">Transmembrane helix</keyword>
<name>A0ABP9Q8H5_9PSEU</name>
<sequence length="211" mass="21619">MIRYQLALLGHSQRWLPPSLLFALLLGVVYADPGTPVLPEFALSAGGLAVITCWLTIALVDAEDPVQRLITRVHARRLSTVLGGVVGAVLVCGALLTVAPLVWSSVVHGGNPLGTLGLGILAHLSATATGIAVGLPCSRLLLPRIGYTVLTAPVVLAVVLLIRQVPLLNPMLRALAAEAPATGPLVLGAVTSVGLLVVSGVAVGAVVQRRS</sequence>
<proteinExistence type="predicted"/>
<reference evidence="3" key="1">
    <citation type="journal article" date="2019" name="Int. J. Syst. Evol. Microbiol.">
        <title>The Global Catalogue of Microorganisms (GCM) 10K type strain sequencing project: providing services to taxonomists for standard genome sequencing and annotation.</title>
        <authorList>
            <consortium name="The Broad Institute Genomics Platform"/>
            <consortium name="The Broad Institute Genome Sequencing Center for Infectious Disease"/>
            <person name="Wu L."/>
            <person name="Ma J."/>
        </authorList>
    </citation>
    <scope>NUCLEOTIDE SEQUENCE [LARGE SCALE GENOMIC DNA]</scope>
    <source>
        <strain evidence="3">JCM 18054</strain>
    </source>
</reference>
<keyword evidence="1" id="KW-0812">Transmembrane</keyword>
<feature type="transmembrane region" description="Helical" evidence="1">
    <location>
        <begin position="147"/>
        <end position="165"/>
    </location>
</feature>
<gene>
    <name evidence="2" type="ORF">GCM10023214_18760</name>
</gene>
<dbReference type="RefSeq" id="WP_346053425.1">
    <property type="nucleotide sequence ID" value="NZ_BAABIB010000045.1"/>
</dbReference>
<evidence type="ECO:0000313" key="2">
    <source>
        <dbReference type="EMBL" id="GAA5158136.1"/>
    </source>
</evidence>
<feature type="transmembrane region" description="Helical" evidence="1">
    <location>
        <begin position="41"/>
        <end position="60"/>
    </location>
</feature>
<organism evidence="2 3">
    <name type="scientific">Amycolatopsis dongchuanensis</name>
    <dbReference type="NCBI Taxonomy" id="1070866"/>
    <lineage>
        <taxon>Bacteria</taxon>
        <taxon>Bacillati</taxon>
        <taxon>Actinomycetota</taxon>
        <taxon>Actinomycetes</taxon>
        <taxon>Pseudonocardiales</taxon>
        <taxon>Pseudonocardiaceae</taxon>
        <taxon>Amycolatopsis</taxon>
    </lineage>
</organism>